<dbReference type="SMART" id="SM00530">
    <property type="entry name" value="HTH_XRE"/>
    <property type="match status" value="1"/>
</dbReference>
<gene>
    <name evidence="2" type="ORF">CLOBOL_02470</name>
</gene>
<name>A8RPH4_ENTBW</name>
<protein>
    <recommendedName>
        <fullName evidence="1">HTH cro/C1-type domain-containing protein</fullName>
    </recommendedName>
</protein>
<dbReference type="PROSITE" id="PS50943">
    <property type="entry name" value="HTH_CROC1"/>
    <property type="match status" value="1"/>
</dbReference>
<sequence>MNMGFNEYLKLLLLEKNMKLADLCRMAGIQTSLMSEYINGRKSPTTGNAILIADVLNISLDNLAGRKWNTCCDHKKPGTYTGEYTGEYTDELRETLHKLTEKECIFVMDVIKALKQHLQ</sequence>
<organism evidence="2 3">
    <name type="scientific">Enterocloster bolteae (strain ATCC BAA-613 / DSM 15670 / CCUG 46953 / JCM 12243 / WAL 16351)</name>
    <name type="common">Clostridium bolteae</name>
    <dbReference type="NCBI Taxonomy" id="411902"/>
    <lineage>
        <taxon>Bacteria</taxon>
        <taxon>Bacillati</taxon>
        <taxon>Bacillota</taxon>
        <taxon>Clostridia</taxon>
        <taxon>Lachnospirales</taxon>
        <taxon>Lachnospiraceae</taxon>
        <taxon>Enterocloster</taxon>
    </lineage>
</organism>
<dbReference type="HOGENOM" id="CLU_2057286_0_0_9"/>
<reference evidence="2 3" key="1">
    <citation type="submission" date="2007-08" db="EMBL/GenBank/DDBJ databases">
        <authorList>
            <person name="Fulton L."/>
            <person name="Clifton S."/>
            <person name="Fulton B."/>
            <person name="Xu J."/>
            <person name="Minx P."/>
            <person name="Pepin K.H."/>
            <person name="Johnson M."/>
            <person name="Thiruvilangam P."/>
            <person name="Bhonagiri V."/>
            <person name="Nash W.E."/>
            <person name="Mardis E.R."/>
            <person name="Wilson R.K."/>
        </authorList>
    </citation>
    <scope>NUCLEOTIDE SEQUENCE [LARGE SCALE GENOMIC DNA]</scope>
    <source>
        <strain evidence="3">ATCC BAA-613 / DSM 15670 / CCUG 46953 / JCM 12243 / WAL 16351</strain>
    </source>
</reference>
<dbReference type="SUPFAM" id="SSF47413">
    <property type="entry name" value="lambda repressor-like DNA-binding domains"/>
    <property type="match status" value="1"/>
</dbReference>
<dbReference type="InterPro" id="IPR010982">
    <property type="entry name" value="Lambda_DNA-bd_dom_sf"/>
</dbReference>
<dbReference type="GO" id="GO:0003677">
    <property type="term" value="F:DNA binding"/>
    <property type="evidence" value="ECO:0007669"/>
    <property type="project" value="InterPro"/>
</dbReference>
<dbReference type="Proteomes" id="UP000005396">
    <property type="component" value="Unassembled WGS sequence"/>
</dbReference>
<proteinExistence type="predicted"/>
<dbReference type="eggNOG" id="ENOG5030G3Y">
    <property type="taxonomic scope" value="Bacteria"/>
</dbReference>
<feature type="domain" description="HTH cro/C1-type" evidence="1">
    <location>
        <begin position="9"/>
        <end position="63"/>
    </location>
</feature>
<comment type="caution">
    <text evidence="2">The sequence shown here is derived from an EMBL/GenBank/DDBJ whole genome shotgun (WGS) entry which is preliminary data.</text>
</comment>
<evidence type="ECO:0000313" key="3">
    <source>
        <dbReference type="Proteomes" id="UP000005396"/>
    </source>
</evidence>
<dbReference type="Pfam" id="PF01381">
    <property type="entry name" value="HTH_3"/>
    <property type="match status" value="1"/>
</dbReference>
<accession>A8RPH4</accession>
<dbReference type="PaxDb" id="411902-CLOBOL_02470"/>
<dbReference type="AlphaFoldDB" id="A8RPH4"/>
<evidence type="ECO:0000313" key="2">
    <source>
        <dbReference type="EMBL" id="EDP17398.1"/>
    </source>
</evidence>
<reference evidence="2 3" key="2">
    <citation type="submission" date="2007-09" db="EMBL/GenBank/DDBJ databases">
        <title>Draft genome sequence of Clostridium bolteae (ATCC BAA-613).</title>
        <authorList>
            <person name="Sudarsanam P."/>
            <person name="Ley R."/>
            <person name="Guruge J."/>
            <person name="Turnbaugh P.J."/>
            <person name="Mahowald M."/>
            <person name="Liep D."/>
            <person name="Gordon J."/>
        </authorList>
    </citation>
    <scope>NUCLEOTIDE SEQUENCE [LARGE SCALE GENOMIC DNA]</scope>
    <source>
        <strain evidence="3">ATCC BAA-613 / DSM 15670 / CCUG 46953 / JCM 12243 / WAL 16351</strain>
    </source>
</reference>
<evidence type="ECO:0000259" key="1">
    <source>
        <dbReference type="PROSITE" id="PS50943"/>
    </source>
</evidence>
<dbReference type="EMBL" id="ABCC02000023">
    <property type="protein sequence ID" value="EDP17398.1"/>
    <property type="molecule type" value="Genomic_DNA"/>
</dbReference>
<dbReference type="Gene3D" id="1.10.260.40">
    <property type="entry name" value="lambda repressor-like DNA-binding domains"/>
    <property type="match status" value="1"/>
</dbReference>
<dbReference type="InterPro" id="IPR001387">
    <property type="entry name" value="Cro/C1-type_HTH"/>
</dbReference>
<dbReference type="CDD" id="cd00093">
    <property type="entry name" value="HTH_XRE"/>
    <property type="match status" value="1"/>
</dbReference>